<dbReference type="InterPro" id="IPR036388">
    <property type="entry name" value="WH-like_DNA-bd_sf"/>
</dbReference>
<dbReference type="Proteomes" id="UP000004705">
    <property type="component" value="Chromosome"/>
</dbReference>
<evidence type="ECO:0000313" key="6">
    <source>
        <dbReference type="EMBL" id="EHY87530.1"/>
    </source>
</evidence>
<evidence type="ECO:0000313" key="7">
    <source>
        <dbReference type="Proteomes" id="UP000004705"/>
    </source>
</evidence>
<keyword evidence="2" id="KW-0805">Transcription regulation</keyword>
<dbReference type="SUPFAM" id="SSF53850">
    <property type="entry name" value="Periplasmic binding protein-like II"/>
    <property type="match status" value="1"/>
</dbReference>
<dbReference type="FunFam" id="1.10.10.10:FF:000001">
    <property type="entry name" value="LysR family transcriptional regulator"/>
    <property type="match status" value="1"/>
</dbReference>
<comment type="similarity">
    <text evidence="1">Belongs to the LysR transcriptional regulatory family.</text>
</comment>
<dbReference type="AlphaFoldDB" id="H8G9X4"/>
<dbReference type="PANTHER" id="PTHR30346:SF28">
    <property type="entry name" value="HTH-TYPE TRANSCRIPTIONAL REGULATOR CYNR"/>
    <property type="match status" value="1"/>
</dbReference>
<dbReference type="Pfam" id="PF00126">
    <property type="entry name" value="HTH_1"/>
    <property type="match status" value="1"/>
</dbReference>
<keyword evidence="3" id="KW-0238">DNA-binding</keyword>
<dbReference type="HOGENOM" id="CLU_039613_6_4_11"/>
<proteinExistence type="inferred from homology"/>
<protein>
    <submittedName>
        <fullName evidence="6">Transcriptional regulator</fullName>
    </submittedName>
</protein>
<dbReference type="Pfam" id="PF03466">
    <property type="entry name" value="LysR_substrate"/>
    <property type="match status" value="1"/>
</dbReference>
<keyword evidence="4" id="KW-0804">Transcription</keyword>
<accession>H8G9X4</accession>
<evidence type="ECO:0000256" key="1">
    <source>
        <dbReference type="ARBA" id="ARBA00009437"/>
    </source>
</evidence>
<dbReference type="PROSITE" id="PS50931">
    <property type="entry name" value="HTH_LYSR"/>
    <property type="match status" value="1"/>
</dbReference>
<dbReference type="GO" id="GO:0003700">
    <property type="term" value="F:DNA-binding transcription factor activity"/>
    <property type="evidence" value="ECO:0007669"/>
    <property type="project" value="InterPro"/>
</dbReference>
<dbReference type="Gene3D" id="3.40.190.290">
    <property type="match status" value="1"/>
</dbReference>
<evidence type="ECO:0000256" key="2">
    <source>
        <dbReference type="ARBA" id="ARBA00023015"/>
    </source>
</evidence>
<dbReference type="PANTHER" id="PTHR30346">
    <property type="entry name" value="TRANSCRIPTIONAL DUAL REGULATOR HCAR-RELATED"/>
    <property type="match status" value="1"/>
</dbReference>
<dbReference type="PRINTS" id="PR00039">
    <property type="entry name" value="HTHLYSR"/>
</dbReference>
<dbReference type="GO" id="GO:0032993">
    <property type="term" value="C:protein-DNA complex"/>
    <property type="evidence" value="ECO:0007669"/>
    <property type="project" value="TreeGrafter"/>
</dbReference>
<dbReference type="Gene3D" id="1.10.10.10">
    <property type="entry name" value="Winged helix-like DNA-binding domain superfamily/Winged helix DNA-binding domain"/>
    <property type="match status" value="1"/>
</dbReference>
<dbReference type="SUPFAM" id="SSF46785">
    <property type="entry name" value="Winged helix' DNA-binding domain"/>
    <property type="match status" value="1"/>
</dbReference>
<keyword evidence="7" id="KW-1185">Reference proteome</keyword>
<name>H8G9X4_9PSEU</name>
<evidence type="ECO:0000256" key="4">
    <source>
        <dbReference type="ARBA" id="ARBA00023163"/>
    </source>
</evidence>
<dbReference type="GO" id="GO:0003677">
    <property type="term" value="F:DNA binding"/>
    <property type="evidence" value="ECO:0007669"/>
    <property type="project" value="UniProtKB-KW"/>
</dbReference>
<dbReference type="EMBL" id="CM001466">
    <property type="protein sequence ID" value="EHY87530.1"/>
    <property type="molecule type" value="Genomic_DNA"/>
</dbReference>
<organism evidence="6 7">
    <name type="scientific">Saccharomonospora azurea NA-128</name>
    <dbReference type="NCBI Taxonomy" id="882081"/>
    <lineage>
        <taxon>Bacteria</taxon>
        <taxon>Bacillati</taxon>
        <taxon>Actinomycetota</taxon>
        <taxon>Actinomycetes</taxon>
        <taxon>Pseudonocardiales</taxon>
        <taxon>Pseudonocardiaceae</taxon>
        <taxon>Saccharomonospora</taxon>
    </lineage>
</organism>
<dbReference type="InterPro" id="IPR000847">
    <property type="entry name" value="LysR_HTH_N"/>
</dbReference>
<reference evidence="6 7" key="1">
    <citation type="journal article" date="2012" name="Stand. Genomic Sci.">
        <title>Genome sequence of the soil bacterium Saccharomonospora azurea type strain (NA-128(T)).</title>
        <authorList>
            <person name="Klenk H.P."/>
            <person name="Held B."/>
            <person name="Lucas S."/>
            <person name="Lapidus A."/>
            <person name="Copeland A."/>
            <person name="Hammon N."/>
            <person name="Pitluck S."/>
            <person name="Goodwin L.A."/>
            <person name="Han C."/>
            <person name="Tapia R."/>
            <person name="Brambilla E.M."/>
            <person name="Potter G."/>
            <person name="Land M."/>
            <person name="Ivanova N."/>
            <person name="Rohde M."/>
            <person name="Goker M."/>
            <person name="Detter J.C."/>
            <person name="Kyrpides N.C."/>
            <person name="Woyke T."/>
        </authorList>
    </citation>
    <scope>NUCLEOTIDE SEQUENCE [LARGE SCALE GENOMIC DNA]</scope>
    <source>
        <strain evidence="6 7">NA-128</strain>
    </source>
</reference>
<evidence type="ECO:0000256" key="3">
    <source>
        <dbReference type="ARBA" id="ARBA00023125"/>
    </source>
</evidence>
<feature type="domain" description="HTH lysR-type" evidence="5">
    <location>
        <begin position="8"/>
        <end position="65"/>
    </location>
</feature>
<gene>
    <name evidence="6" type="ORF">SacazDRAFT_00578</name>
</gene>
<dbReference type="InterPro" id="IPR036390">
    <property type="entry name" value="WH_DNA-bd_sf"/>
</dbReference>
<dbReference type="InterPro" id="IPR005119">
    <property type="entry name" value="LysR_subst-bd"/>
</dbReference>
<evidence type="ECO:0000259" key="5">
    <source>
        <dbReference type="PROSITE" id="PS50931"/>
    </source>
</evidence>
<sequence>MPINEVSVDQKRLEYFITVAEELNFTRAAQRLHITQSTLSAGIKALEHELRIELLLRSTRSVRLTEAGSAFLPEARTAIEALDRARAAVEPLSTGLRGSLTVGVLSGLTVIDVPALAGEFHRRHPEVRLRTETSQRGTSGLIERIKESHVDVAFVGADIKDEHLRSRAIKRYEVQLLVPADHPLARRKRVRLRDIAGESFVDMPAGFGQRQVADDAFTKEGLSRRVLIEVSDITTIADYVAHGLGVALLPPDFAATAGDTVRTVPLADARLAWTLSVVASATRPPTRALHAFLDLIPHHIRRDRVF</sequence>